<dbReference type="STRING" id="1855912.LuPra_01669"/>
<accession>A0A143PL33</accession>
<dbReference type="AlphaFoldDB" id="A0A143PL33"/>
<evidence type="ECO:0000313" key="1">
    <source>
        <dbReference type="EMBL" id="AMY08469.1"/>
    </source>
</evidence>
<reference evidence="1 2" key="1">
    <citation type="journal article" date="2016" name="Genome Announc.">
        <title>First Complete Genome Sequence of a Subdivision 6 Acidobacterium Strain.</title>
        <authorList>
            <person name="Huang S."/>
            <person name="Vieira S."/>
            <person name="Bunk B."/>
            <person name="Riedel T."/>
            <person name="Sproer C."/>
            <person name="Overmann J."/>
        </authorList>
    </citation>
    <scope>NUCLEOTIDE SEQUENCE [LARGE SCALE GENOMIC DNA]</scope>
    <source>
        <strain evidence="2">DSM 100886 HEG_-6_39</strain>
    </source>
</reference>
<dbReference type="EMBL" id="CP015136">
    <property type="protein sequence ID" value="AMY08469.1"/>
    <property type="molecule type" value="Genomic_DNA"/>
</dbReference>
<dbReference type="NCBIfam" id="NF038399">
    <property type="entry name" value="NH_RiPP_Os17"/>
    <property type="match status" value="1"/>
</dbReference>
<dbReference type="RefSeq" id="WP_110170310.1">
    <property type="nucleotide sequence ID" value="NZ_CP015136.1"/>
</dbReference>
<proteinExistence type="predicted"/>
<sequence>MNPVVEQIIGKLIIDSTFRQTFKTDRAHALARFTLTPTERNGLMQFDPQAIEVAVRNLQMSRSIPTESMFW</sequence>
<keyword evidence="2" id="KW-1185">Reference proteome</keyword>
<gene>
    <name evidence="1" type="ORF">LuPra_01669</name>
</gene>
<dbReference type="OrthoDB" id="9986603at2"/>
<reference evidence="2" key="2">
    <citation type="submission" date="2016-04" db="EMBL/GenBank/DDBJ databases">
        <title>First Complete Genome Sequence of a Subdivision 6 Acidobacterium.</title>
        <authorList>
            <person name="Huang S."/>
            <person name="Vieira S."/>
            <person name="Bunk B."/>
            <person name="Riedel T."/>
            <person name="Sproeer C."/>
            <person name="Overmann J."/>
        </authorList>
    </citation>
    <scope>NUCLEOTIDE SEQUENCE [LARGE SCALE GENOMIC DNA]</scope>
    <source>
        <strain evidence="2">DSM 100886 HEG_-6_39</strain>
    </source>
</reference>
<name>A0A143PL33_LUTPR</name>
<evidence type="ECO:0000313" key="2">
    <source>
        <dbReference type="Proteomes" id="UP000076079"/>
    </source>
</evidence>
<dbReference type="Proteomes" id="UP000076079">
    <property type="component" value="Chromosome"/>
</dbReference>
<dbReference type="KEGG" id="abac:LuPra_01669"/>
<protein>
    <submittedName>
        <fullName evidence="1">Uncharacterized protein</fullName>
    </submittedName>
</protein>
<organism evidence="1 2">
    <name type="scientific">Luteitalea pratensis</name>
    <dbReference type="NCBI Taxonomy" id="1855912"/>
    <lineage>
        <taxon>Bacteria</taxon>
        <taxon>Pseudomonadati</taxon>
        <taxon>Acidobacteriota</taxon>
        <taxon>Vicinamibacteria</taxon>
        <taxon>Vicinamibacterales</taxon>
        <taxon>Vicinamibacteraceae</taxon>
        <taxon>Luteitalea</taxon>
    </lineage>
</organism>